<comment type="caution">
    <text evidence="1">The sequence shown here is derived from an EMBL/GenBank/DDBJ whole genome shotgun (WGS) entry which is preliminary data.</text>
</comment>
<sequence>MTGHEEITPELHRSLDQLAGQLVWKIGRDEETDEMIVRVGFASSAPRFARKSKLRAATDADVAQALKTGEYRVEWIE</sequence>
<dbReference type="Pfam" id="PF11609">
    <property type="entry name" value="DUF3248"/>
    <property type="match status" value="1"/>
</dbReference>
<evidence type="ECO:0008006" key="3">
    <source>
        <dbReference type="Google" id="ProtNLM"/>
    </source>
</evidence>
<dbReference type="Gene3D" id="3.10.20.570">
    <property type="entry name" value="Protein of unknown function DUF3248"/>
    <property type="match status" value="1"/>
</dbReference>
<protein>
    <recommendedName>
        <fullName evidence="3">DUF3248 domain-containing protein</fullName>
    </recommendedName>
</protein>
<accession>A0ABQ2DFI6</accession>
<organism evidence="1 2">
    <name type="scientific">Deinococcus roseus</name>
    <dbReference type="NCBI Taxonomy" id="392414"/>
    <lineage>
        <taxon>Bacteria</taxon>
        <taxon>Thermotogati</taxon>
        <taxon>Deinococcota</taxon>
        <taxon>Deinococci</taxon>
        <taxon>Deinococcales</taxon>
        <taxon>Deinococcaceae</taxon>
        <taxon>Deinococcus</taxon>
    </lineage>
</organism>
<evidence type="ECO:0000313" key="1">
    <source>
        <dbReference type="EMBL" id="GGJ56220.1"/>
    </source>
</evidence>
<dbReference type="EMBL" id="BMOD01000035">
    <property type="protein sequence ID" value="GGJ56220.1"/>
    <property type="molecule type" value="Genomic_DNA"/>
</dbReference>
<gene>
    <name evidence="1" type="ORF">GCM10008938_47970</name>
</gene>
<proteinExistence type="predicted"/>
<reference evidence="2" key="1">
    <citation type="journal article" date="2019" name="Int. J. Syst. Evol. Microbiol.">
        <title>The Global Catalogue of Microorganisms (GCM) 10K type strain sequencing project: providing services to taxonomists for standard genome sequencing and annotation.</title>
        <authorList>
            <consortium name="The Broad Institute Genomics Platform"/>
            <consortium name="The Broad Institute Genome Sequencing Center for Infectious Disease"/>
            <person name="Wu L."/>
            <person name="Ma J."/>
        </authorList>
    </citation>
    <scope>NUCLEOTIDE SEQUENCE [LARGE SCALE GENOMIC DNA]</scope>
    <source>
        <strain evidence="2">JCM 14370</strain>
    </source>
</reference>
<dbReference type="InterPro" id="IPR021650">
    <property type="entry name" value="DUF3248"/>
</dbReference>
<evidence type="ECO:0000313" key="2">
    <source>
        <dbReference type="Proteomes" id="UP000632222"/>
    </source>
</evidence>
<keyword evidence="2" id="KW-1185">Reference proteome</keyword>
<dbReference type="Proteomes" id="UP000632222">
    <property type="component" value="Unassembled WGS sequence"/>
</dbReference>
<dbReference type="RefSeq" id="WP_189008224.1">
    <property type="nucleotide sequence ID" value="NZ_BMOD01000035.1"/>
</dbReference>
<name>A0ABQ2DFI6_9DEIO</name>